<keyword evidence="1" id="KW-1185">Reference proteome</keyword>
<dbReference type="AlphaFoldDB" id="A0A7I4Z425"/>
<dbReference type="OrthoDB" id="410104at2759"/>
<organism evidence="1 2">
    <name type="scientific">Haemonchus contortus</name>
    <name type="common">Barber pole worm</name>
    <dbReference type="NCBI Taxonomy" id="6289"/>
    <lineage>
        <taxon>Eukaryota</taxon>
        <taxon>Metazoa</taxon>
        <taxon>Ecdysozoa</taxon>
        <taxon>Nematoda</taxon>
        <taxon>Chromadorea</taxon>
        <taxon>Rhabditida</taxon>
        <taxon>Rhabditina</taxon>
        <taxon>Rhabditomorpha</taxon>
        <taxon>Strongyloidea</taxon>
        <taxon>Trichostrongylidae</taxon>
        <taxon>Haemonchus</taxon>
    </lineage>
</organism>
<name>A0A7I4Z425_HAECO</name>
<sequence length="235" mass="27382">MDLERLYREDHTFFKVHRLLQDRGSPGGQFHDEIDFIIFNRRFCLAVVAVVPWDRTIVSSALDSASQCVERDMKFRKRSPNTSTNWDHFDSLASKWEDSVIDNIDEEYNRLVDHLHDSARKAEMWYRASYRQSPTNSKRAKLCREAIKEDLKEGRAAVMDEATEAGKGILKARRSFANYKTKMTSLRCPDEAVTASRRTMEKVIYDFNSDLFDSLVHLSTYHLRQDEYIAPSVLS</sequence>
<accession>A0A7I4Z425</accession>
<evidence type="ECO:0000313" key="2">
    <source>
        <dbReference type="WBParaSite" id="HCON_00187060-00001"/>
    </source>
</evidence>
<dbReference type="Proteomes" id="UP000025227">
    <property type="component" value="Unplaced"/>
</dbReference>
<evidence type="ECO:0000313" key="1">
    <source>
        <dbReference type="Proteomes" id="UP000025227"/>
    </source>
</evidence>
<dbReference type="WBParaSite" id="HCON_00187060-00001">
    <property type="protein sequence ID" value="HCON_00187060-00001"/>
    <property type="gene ID" value="HCON_00187060"/>
</dbReference>
<protein>
    <submittedName>
        <fullName evidence="2">BAR domain-containing protein</fullName>
    </submittedName>
</protein>
<proteinExistence type="predicted"/>
<reference evidence="2" key="1">
    <citation type="submission" date="2020-12" db="UniProtKB">
        <authorList>
            <consortium name="WormBaseParasite"/>
        </authorList>
    </citation>
    <scope>IDENTIFICATION</scope>
    <source>
        <strain evidence="2">MHco3</strain>
    </source>
</reference>